<proteinExistence type="predicted"/>
<dbReference type="InterPro" id="IPR053142">
    <property type="entry name" value="PchR_regulatory_protein"/>
</dbReference>
<evidence type="ECO:0000313" key="5">
    <source>
        <dbReference type="EMBL" id="OSY88244.1"/>
    </source>
</evidence>
<dbReference type="InterPro" id="IPR009057">
    <property type="entry name" value="Homeodomain-like_sf"/>
</dbReference>
<evidence type="ECO:0000256" key="3">
    <source>
        <dbReference type="ARBA" id="ARBA00023163"/>
    </source>
</evidence>
<comment type="caution">
    <text evidence="5">The sequence shown here is derived from an EMBL/GenBank/DDBJ whole genome shotgun (WGS) entry which is preliminary data.</text>
</comment>
<dbReference type="Gene3D" id="1.10.10.60">
    <property type="entry name" value="Homeodomain-like"/>
    <property type="match status" value="1"/>
</dbReference>
<keyword evidence="6" id="KW-1185">Reference proteome</keyword>
<keyword evidence="2" id="KW-0238">DNA-binding</keyword>
<dbReference type="STRING" id="1635173.WH52_05550"/>
<dbReference type="OrthoDB" id="799767at2"/>
<name>A0A1Y2PCN5_9FLAO</name>
<evidence type="ECO:0000256" key="2">
    <source>
        <dbReference type="ARBA" id="ARBA00023125"/>
    </source>
</evidence>
<evidence type="ECO:0000313" key="6">
    <source>
        <dbReference type="Proteomes" id="UP000194221"/>
    </source>
</evidence>
<dbReference type="InterPro" id="IPR020449">
    <property type="entry name" value="Tscrpt_reg_AraC-type_HTH"/>
</dbReference>
<dbReference type="EMBL" id="LAPZ01000003">
    <property type="protein sequence ID" value="OSY88244.1"/>
    <property type="molecule type" value="Genomic_DNA"/>
</dbReference>
<dbReference type="AlphaFoldDB" id="A0A1Y2PCN5"/>
<feature type="domain" description="HTH araC/xylS-type" evidence="4">
    <location>
        <begin position="193"/>
        <end position="291"/>
    </location>
</feature>
<dbReference type="PRINTS" id="PR00032">
    <property type="entry name" value="HTHARAC"/>
</dbReference>
<dbReference type="InterPro" id="IPR018060">
    <property type="entry name" value="HTH_AraC"/>
</dbReference>
<protein>
    <submittedName>
        <fullName evidence="5">AraC family transcriptional regulator</fullName>
    </submittedName>
</protein>
<evidence type="ECO:0000259" key="4">
    <source>
        <dbReference type="PROSITE" id="PS01124"/>
    </source>
</evidence>
<sequence>MSKNNAKSTFEEVDLENGFQLLHFQNESEEIQRFERDIDNTFIQLHFCLKGKSKFIFNNGNYAFDVLDKHSILLYNPQQKLPINLEIQPKTTLISLVVSIKKFHSLFSNEAQYIPFLSDDNKNRKYYDDSVIKPTVQIVLHQIINANINSSIKNLYLKGKIYELLSLHFQVDEVSDGEYCPFLVDDREVLKIRKAKDIIISRMAEPPSLNELANEVGLNLKKLKEGFKQIYGDTVYSFLFDYKMEHARKLLEGQQLNVNEVGIQVGYSTASHFISAFKKKFGTTPKQYVLSLNGNS</sequence>
<gene>
    <name evidence="5" type="ORF">WH52_05550</name>
</gene>
<dbReference type="GO" id="GO:0003700">
    <property type="term" value="F:DNA-binding transcription factor activity"/>
    <property type="evidence" value="ECO:0007669"/>
    <property type="project" value="InterPro"/>
</dbReference>
<keyword evidence="3" id="KW-0804">Transcription</keyword>
<dbReference type="RefSeq" id="WP_086029960.1">
    <property type="nucleotide sequence ID" value="NZ_LAPZ01000003.1"/>
</dbReference>
<reference evidence="5 6" key="1">
    <citation type="submission" date="2015-03" db="EMBL/GenBank/DDBJ databases">
        <title>Genome sequence of Tenacibaculum sp. S2-2, isolated from intestinal microbiota of sea cucumber, Apostichopus japonicas.</title>
        <authorList>
            <person name="Shao Z."/>
            <person name="Wang L."/>
            <person name="Li X."/>
        </authorList>
    </citation>
    <scope>NUCLEOTIDE SEQUENCE [LARGE SCALE GENOMIC DNA]</scope>
    <source>
        <strain evidence="5 6">S2-2</strain>
    </source>
</reference>
<accession>A0A1Y2PCN5</accession>
<dbReference type="PANTHER" id="PTHR47893">
    <property type="entry name" value="REGULATORY PROTEIN PCHR"/>
    <property type="match status" value="1"/>
</dbReference>
<dbReference type="InterPro" id="IPR018062">
    <property type="entry name" value="HTH_AraC-typ_CS"/>
</dbReference>
<dbReference type="SMART" id="SM00342">
    <property type="entry name" value="HTH_ARAC"/>
    <property type="match status" value="1"/>
</dbReference>
<dbReference type="Pfam" id="PF12833">
    <property type="entry name" value="HTH_18"/>
    <property type="match status" value="1"/>
</dbReference>
<dbReference type="PANTHER" id="PTHR47893:SF1">
    <property type="entry name" value="REGULATORY PROTEIN PCHR"/>
    <property type="match status" value="1"/>
</dbReference>
<dbReference type="Proteomes" id="UP000194221">
    <property type="component" value="Unassembled WGS sequence"/>
</dbReference>
<dbReference type="PROSITE" id="PS01124">
    <property type="entry name" value="HTH_ARAC_FAMILY_2"/>
    <property type="match status" value="1"/>
</dbReference>
<dbReference type="SUPFAM" id="SSF46689">
    <property type="entry name" value="Homeodomain-like"/>
    <property type="match status" value="1"/>
</dbReference>
<dbReference type="InParanoid" id="A0A1Y2PCN5"/>
<keyword evidence="1" id="KW-0805">Transcription regulation</keyword>
<evidence type="ECO:0000256" key="1">
    <source>
        <dbReference type="ARBA" id="ARBA00023015"/>
    </source>
</evidence>
<dbReference type="PROSITE" id="PS00041">
    <property type="entry name" value="HTH_ARAC_FAMILY_1"/>
    <property type="match status" value="1"/>
</dbReference>
<dbReference type="GO" id="GO:0043565">
    <property type="term" value="F:sequence-specific DNA binding"/>
    <property type="evidence" value="ECO:0007669"/>
    <property type="project" value="InterPro"/>
</dbReference>
<organism evidence="5 6">
    <name type="scientific">Tenacibaculum holothuriorum</name>
    <dbReference type="NCBI Taxonomy" id="1635173"/>
    <lineage>
        <taxon>Bacteria</taxon>
        <taxon>Pseudomonadati</taxon>
        <taxon>Bacteroidota</taxon>
        <taxon>Flavobacteriia</taxon>
        <taxon>Flavobacteriales</taxon>
        <taxon>Flavobacteriaceae</taxon>
        <taxon>Tenacibaculum</taxon>
    </lineage>
</organism>